<evidence type="ECO:0000313" key="4">
    <source>
        <dbReference type="Proteomes" id="UP000078529"/>
    </source>
</evidence>
<accession>A0A147DC56</accession>
<protein>
    <recommendedName>
        <fullName evidence="2">Phage tail lysozyme domain-containing protein</fullName>
    </recommendedName>
</protein>
<evidence type="ECO:0000313" key="3">
    <source>
        <dbReference type="EMBL" id="KTR08564.1"/>
    </source>
</evidence>
<organism evidence="3 4">
    <name type="scientific">Aureimonas ureilytica</name>
    <dbReference type="NCBI Taxonomy" id="401562"/>
    <lineage>
        <taxon>Bacteria</taxon>
        <taxon>Pseudomonadati</taxon>
        <taxon>Pseudomonadota</taxon>
        <taxon>Alphaproteobacteria</taxon>
        <taxon>Hyphomicrobiales</taxon>
        <taxon>Aurantimonadaceae</taxon>
        <taxon>Aureimonas</taxon>
    </lineage>
</organism>
<gene>
    <name evidence="3" type="ORF">NS365_01110</name>
</gene>
<proteinExistence type="predicted"/>
<feature type="compositionally biased region" description="Low complexity" evidence="1">
    <location>
        <begin position="292"/>
        <end position="309"/>
    </location>
</feature>
<dbReference type="EMBL" id="LDQA01000001">
    <property type="protein sequence ID" value="KTR08564.1"/>
    <property type="molecule type" value="Genomic_DNA"/>
</dbReference>
<dbReference type="Gene3D" id="1.10.530.10">
    <property type="match status" value="1"/>
</dbReference>
<keyword evidence="4" id="KW-1185">Reference proteome</keyword>
<feature type="region of interest" description="Disordered" evidence="1">
    <location>
        <begin position="292"/>
        <end position="316"/>
    </location>
</feature>
<evidence type="ECO:0000256" key="1">
    <source>
        <dbReference type="SAM" id="MobiDB-lite"/>
    </source>
</evidence>
<sequence>MAMNKNPSPVGYKPFRVSPVLQDGLLAVDRPDGGPERRVAEAFARAAATADQIADAYAEKEGREAGLRDALANGPRPSEISGGVTTTTTGGAPMAYAASGQSLPAPATGGKDLDERGRYIYQGLRQRGLSHVAAAASVGHGRQESSLNAAGPDGDSGTSSGIWQWRNERRTALQSFAQSRGANWRDVDTQMDFFVHELKTSPGERLAWNRLQAATDYTSAAEALMHFERPRGYTARTPRAGHGWDNRLANTLWAASFGEGYEPAAPTATALAPTPAPTGAAAAIETIAPTQTASQPKAADAPAATSVAPESVGPPTVTRVVEPASIRSGGAGGFRPTGSMTIRGRAYDAAGMRTYLEQLDTTIRTDVDAVYSKFKDDPAALDNAFQALRTVHMQDHVFPEVAADYDKAFQHVTQPYRHLARENLDQRRKQADRAEFLNRNAELETITARTVAGFDPTRDDAAEAIASSQQARDAHFDSAVARGILDPDDAAKAKLASRRQTAVSFYGRQAELLKTPEEVAALKETMRKDFASGGLAGIDGAGWAELDAALDRTRAEKQRIGSEADRTLKARGDSIAERVAAGIEVDSAEMGRFMLDRKTAPKGAAIVNETMEKVSAARILRDKPLNEAETYVLGLERDASAVSNGTADFARAELERMKTAARENPVGLAERKGLLPPEDGSLMDAQSPDDLIGRVKLRVERAELAAEHFGVTPKYLKPGEAAAIRAMVEQNPAGAAALAAGLVRGAGPSVGSILVELKDDAPAIAQAGVILAGGGSPKAAADVIDGYGKGADGKNHPDFLKEPMKKFVVTQTFGQAYAGSPADATRAIATAEAITKARIAKAGIDPKSEAVVGIYERALQEATGAVFDGDVQYGGITKLKISNGYLGGRTTGNRKDVIVPPTIRADRFVDVIDAIRDSDLLATGESRSRVGKPYFSAPPRRENGKAYSAADIKAATPVAVYGGYRFAMGDPTSDDPQWIQGADGRPFVLAIGAMKPILEARVPGAFR</sequence>
<dbReference type="Proteomes" id="UP000078529">
    <property type="component" value="Unassembled WGS sequence"/>
</dbReference>
<dbReference type="AlphaFoldDB" id="A0A147DC56"/>
<dbReference type="PATRIC" id="fig|401562.4.peg.223"/>
<evidence type="ECO:0000259" key="2">
    <source>
        <dbReference type="Pfam" id="PF18013"/>
    </source>
</evidence>
<reference evidence="3 4" key="1">
    <citation type="journal article" date="2016" name="Front. Microbiol.">
        <title>Genomic Resource of Rice Seed Associated Bacteria.</title>
        <authorList>
            <person name="Midha S."/>
            <person name="Bansal K."/>
            <person name="Sharma S."/>
            <person name="Kumar N."/>
            <person name="Patil P.P."/>
            <person name="Chaudhry V."/>
            <person name="Patil P.B."/>
        </authorList>
    </citation>
    <scope>NUCLEOTIDE SEQUENCE [LARGE SCALE GENOMIC DNA]</scope>
    <source>
        <strain evidence="3 4">NS365</strain>
    </source>
</reference>
<comment type="caution">
    <text evidence="3">The sequence shown here is derived from an EMBL/GenBank/DDBJ whole genome shotgun (WGS) entry which is preliminary data.</text>
</comment>
<dbReference type="Pfam" id="PF18013">
    <property type="entry name" value="Phage_lysozyme2"/>
    <property type="match status" value="1"/>
</dbReference>
<dbReference type="InterPro" id="IPR041219">
    <property type="entry name" value="Phage_lysozyme2"/>
</dbReference>
<feature type="region of interest" description="Disordered" evidence="1">
    <location>
        <begin position="140"/>
        <end position="159"/>
    </location>
</feature>
<feature type="domain" description="Phage tail lysozyme" evidence="2">
    <location>
        <begin position="118"/>
        <end position="234"/>
    </location>
</feature>
<name>A0A147DC56_9HYPH</name>